<dbReference type="InterPro" id="IPR038247">
    <property type="entry name" value="Jag_N_dom_sf"/>
</dbReference>
<name>A0A0B7GV27_TREPH</name>
<dbReference type="RefSeq" id="WP_024752872.1">
    <property type="nucleotide sequence ID" value="NZ_CDNC01000024.1"/>
</dbReference>
<reference evidence="2" key="1">
    <citation type="submission" date="2015-01" db="EMBL/GenBank/DDBJ databases">
        <authorList>
            <person name="Manzoor Shahid"/>
            <person name="Zubair Saima"/>
        </authorList>
    </citation>
    <scope>NUCLEOTIDE SEQUENCE [LARGE SCALE GENOMIC DNA]</scope>
    <source>
        <strain evidence="2">V1</strain>
    </source>
</reference>
<dbReference type="Proteomes" id="UP000042527">
    <property type="component" value="Unassembled WGS sequence"/>
</dbReference>
<dbReference type="PANTHER" id="PTHR38032">
    <property type="entry name" value="POLYMERASE-RELATED"/>
    <property type="match status" value="1"/>
</dbReference>
<dbReference type="Gene3D" id="3.30.30.80">
    <property type="entry name" value="probable RNA-binding protein from clostridium symbiosum atcc 14940"/>
    <property type="match status" value="1"/>
</dbReference>
<evidence type="ECO:0000313" key="1">
    <source>
        <dbReference type="EMBL" id="CEM62368.1"/>
    </source>
</evidence>
<dbReference type="Pfam" id="PF14804">
    <property type="entry name" value="Jag_N"/>
    <property type="match status" value="1"/>
</dbReference>
<accession>A0A0B7GV27</accession>
<dbReference type="EMBL" id="CDNC01000024">
    <property type="protein sequence ID" value="CEM62368.1"/>
    <property type="molecule type" value="Genomic_DNA"/>
</dbReference>
<dbReference type="OrthoDB" id="9816426at2"/>
<dbReference type="AlphaFoldDB" id="A0A0B7GV27"/>
<organism evidence="1 2">
    <name type="scientific">Treponema phagedenis</name>
    <dbReference type="NCBI Taxonomy" id="162"/>
    <lineage>
        <taxon>Bacteria</taxon>
        <taxon>Pseudomonadati</taxon>
        <taxon>Spirochaetota</taxon>
        <taxon>Spirochaetia</taxon>
        <taxon>Spirochaetales</taxon>
        <taxon>Treponemataceae</taxon>
        <taxon>Treponema</taxon>
    </lineage>
</organism>
<dbReference type="InterPro" id="IPR046866">
    <property type="entry name" value="FapA_N"/>
</dbReference>
<dbReference type="Pfam" id="PF20250">
    <property type="entry name" value="FapA_N"/>
    <property type="match status" value="1"/>
</dbReference>
<evidence type="ECO:0000313" key="2">
    <source>
        <dbReference type="Proteomes" id="UP000042527"/>
    </source>
</evidence>
<sequence length="655" mass="72405">MISLNQIYERMREQYEEDAARVFEDVSGKTLDEAIDNAAVQLQIPRNRIGYEILERGASGFFVLTPREWKIRAYEVKRTKPKVKSEEIVAGAQSEEKEVSIDKDGMAYVYCSAEGVFLKVVKPVGKGKKATLFDVVEKIRDRNVPVPSEDILNQIVKEATGEYVHIAPFERVPGNDAMMSVMISENEMKAFLVVTPPGHGGADVSADMIISFLKTNNVVYGINEQRAQEFQDSPIYRENYLIAEGLPPKNGENAKMLYNFETDNTRVRLQETKSGQINFKELNLIQNVVEGQPLAQKIPAERGVAGKTVTGKYLEATSGEDIPIPLGKHTKLAEDGLTVIAEINGQVLLVKGKINVEPIYVVEGNVSIKTGNIMFLGTVLINGNVEDAYEVKASGNIEIKGTVGKAVLDAEGDILVSQGIIGKDGGSIRAGKSIWSKFIQNTENVEAGDMVIVSDGIINSNVMANHKVICRGRRADIISSKIAASEAIYARNLGSAIGGKDTILSVGFDPRSKERLTFLQEKVVINERSLAEIKLNLQSLENLKKIRKELPKDKQELEVKMNENKYLLETEIKEASSEINQIKNYLDSLRTDGKISASGNVYAGVKIVIKDIAEDVRADCKATTFYLENGLVRYGKYQNDEDEDFKKVPSGYSAY</sequence>
<dbReference type="InterPro" id="IPR046865">
    <property type="entry name" value="FapA_b_solenoid"/>
</dbReference>
<dbReference type="GeneID" id="57751788"/>
<dbReference type="InterPro" id="IPR032782">
    <property type="entry name" value="KhpB_N"/>
</dbReference>
<keyword evidence="2" id="KW-1185">Reference proteome</keyword>
<protein>
    <submittedName>
        <fullName evidence="1">Uncharacterized protein</fullName>
    </submittedName>
</protein>
<dbReference type="Pfam" id="PF03961">
    <property type="entry name" value="FapA"/>
    <property type="match status" value="1"/>
</dbReference>
<gene>
    <name evidence="1" type="ORF">TPHV1_300019</name>
</gene>
<proteinExistence type="predicted"/>
<dbReference type="PANTHER" id="PTHR38032:SF1">
    <property type="entry name" value="RNA-BINDING PROTEIN KHPB N-TERMINAL DOMAIN-CONTAINING PROTEIN"/>
    <property type="match status" value="1"/>
</dbReference>
<dbReference type="InterPro" id="IPR005646">
    <property type="entry name" value="FapA"/>
</dbReference>
<dbReference type="SMART" id="SM01245">
    <property type="entry name" value="Jag_N"/>
    <property type="match status" value="1"/>
</dbReference>